<keyword evidence="4" id="KW-0249">Electron transport</keyword>
<evidence type="ECO:0000256" key="7">
    <source>
        <dbReference type="SAM" id="MobiDB-lite"/>
    </source>
</evidence>
<dbReference type="PANTHER" id="PTHR47797">
    <property type="entry name" value="DEHYDROGENASE, PUTATIVE (AFU_ORTHOLOGUE AFUA_8G05805)-RELATED"/>
    <property type="match status" value="1"/>
</dbReference>
<keyword evidence="11" id="KW-1185">Reference proteome</keyword>
<dbReference type="SUPFAM" id="SSF49344">
    <property type="entry name" value="CBD9-like"/>
    <property type="match status" value="1"/>
</dbReference>
<dbReference type="Pfam" id="PF16010">
    <property type="entry name" value="CDH-cyt"/>
    <property type="match status" value="1"/>
</dbReference>
<evidence type="ECO:0000259" key="9">
    <source>
        <dbReference type="PROSITE" id="PS50939"/>
    </source>
</evidence>
<dbReference type="EMBL" id="BPQB01000067">
    <property type="protein sequence ID" value="GJE97085.1"/>
    <property type="molecule type" value="Genomic_DNA"/>
</dbReference>
<keyword evidence="3 8" id="KW-0812">Transmembrane</keyword>
<evidence type="ECO:0000256" key="6">
    <source>
        <dbReference type="ARBA" id="ARBA00023136"/>
    </source>
</evidence>
<dbReference type="Gene3D" id="2.60.40.1210">
    <property type="entry name" value="Cellobiose dehydrogenase, cytochrome domain"/>
    <property type="match status" value="1"/>
</dbReference>
<keyword evidence="5 8" id="KW-1133">Transmembrane helix</keyword>
<feature type="domain" description="Cytochrome b561" evidence="9">
    <location>
        <begin position="178"/>
        <end position="385"/>
    </location>
</feature>
<dbReference type="PROSITE" id="PS50939">
    <property type="entry name" value="CYTOCHROME_B561"/>
    <property type="match status" value="1"/>
</dbReference>
<evidence type="ECO:0000313" key="10">
    <source>
        <dbReference type="EMBL" id="GJE97085.1"/>
    </source>
</evidence>
<dbReference type="SMART" id="SM00665">
    <property type="entry name" value="B561"/>
    <property type="match status" value="1"/>
</dbReference>
<feature type="transmembrane region" description="Helical" evidence="8">
    <location>
        <begin position="288"/>
        <end position="307"/>
    </location>
</feature>
<feature type="transmembrane region" description="Helical" evidence="8">
    <location>
        <begin position="359"/>
        <end position="380"/>
    </location>
</feature>
<sequence>MCVDAVTRGDVVSYEMKALNQLGWMSIGFGSSMNNNTSVVVMWPNSDGSVTLSQRLAAGHVEPRLDPQPSRVATVSTHMDISSDTSPILAFDVPNDGSTVAELIWAFGVTPPNSTDPSAHIEQHLDAGSFTLDLSKDTSGDDDDDDQGSSSPAPTSSMSATSSSLPLSVSSTPTDSPTSSHSSTSSSASSSSGSASASAVPALSSPGGQSHQTILVAHTVLSFLGFAVILPLAAVIARWGRTLSNNWFRAHWLVVAMLGLPTMLPGWILGPVLVSRQRHKHIVNEHQIVGVIILALCIVQMSVGTFVRLRGPPTRSGKAHPVRNILHVVLGLAIIGLSLSEVFTGVARTMTFSSNTKRLFTVGCIIWTSAVAATYASGLLRLRRQLAQERLGWHLPLPTPPRAPSPPLGVFAAPQPLRSGSPGRPARAREGEDDELGDVFRHLSSGGPTSTGRAHALSVVEMRELQGPLPISVRY</sequence>
<evidence type="ECO:0000256" key="4">
    <source>
        <dbReference type="ARBA" id="ARBA00022982"/>
    </source>
</evidence>
<dbReference type="Pfam" id="PF03188">
    <property type="entry name" value="Cytochrom_B561"/>
    <property type="match status" value="1"/>
</dbReference>
<keyword evidence="2" id="KW-0813">Transport</keyword>
<protein>
    <submittedName>
        <fullName evidence="10">CBD9-like protein</fullName>
    </submittedName>
</protein>
<dbReference type="Gene3D" id="1.20.120.1770">
    <property type="match status" value="1"/>
</dbReference>
<feature type="compositionally biased region" description="Low complexity" evidence="7">
    <location>
        <begin position="148"/>
        <end position="204"/>
    </location>
</feature>
<feature type="region of interest" description="Disordered" evidence="7">
    <location>
        <begin position="414"/>
        <end position="452"/>
    </location>
</feature>
<dbReference type="InterPro" id="IPR006593">
    <property type="entry name" value="Cyt_b561/ferric_Rdtase_TM"/>
</dbReference>
<comment type="caution">
    <text evidence="10">The sequence shown here is derived from an EMBL/GenBank/DDBJ whole genome shotgun (WGS) entry which is preliminary data.</text>
</comment>
<feature type="region of interest" description="Disordered" evidence="7">
    <location>
        <begin position="132"/>
        <end position="204"/>
    </location>
</feature>
<dbReference type="InterPro" id="IPR015920">
    <property type="entry name" value="Cellobiose_DH-like_cyt"/>
</dbReference>
<name>A0A9P3GKT2_9APHY</name>
<accession>A0A9P3GKT2</accession>
<evidence type="ECO:0000256" key="1">
    <source>
        <dbReference type="ARBA" id="ARBA00004370"/>
    </source>
</evidence>
<feature type="transmembrane region" description="Helical" evidence="8">
    <location>
        <begin position="328"/>
        <end position="347"/>
    </location>
</feature>
<evidence type="ECO:0000256" key="2">
    <source>
        <dbReference type="ARBA" id="ARBA00022448"/>
    </source>
</evidence>
<dbReference type="AlphaFoldDB" id="A0A9P3GKT2"/>
<dbReference type="PANTHER" id="PTHR47797:SF3">
    <property type="entry name" value="CYTOCHROME B561 DOMAIN-CONTAINING PROTEIN"/>
    <property type="match status" value="1"/>
</dbReference>
<evidence type="ECO:0000256" key="5">
    <source>
        <dbReference type="ARBA" id="ARBA00022989"/>
    </source>
</evidence>
<dbReference type="CDD" id="cd09630">
    <property type="entry name" value="CDH_like_cytochrome"/>
    <property type="match status" value="1"/>
</dbReference>
<feature type="transmembrane region" description="Helical" evidence="8">
    <location>
        <begin position="215"/>
        <end position="237"/>
    </location>
</feature>
<evidence type="ECO:0000313" key="11">
    <source>
        <dbReference type="Proteomes" id="UP000703269"/>
    </source>
</evidence>
<evidence type="ECO:0000256" key="3">
    <source>
        <dbReference type="ARBA" id="ARBA00022692"/>
    </source>
</evidence>
<keyword evidence="6 8" id="KW-0472">Membrane</keyword>
<reference evidence="10 11" key="1">
    <citation type="submission" date="2021-08" db="EMBL/GenBank/DDBJ databases">
        <title>Draft Genome Sequence of Phanerochaete sordida strain YK-624.</title>
        <authorList>
            <person name="Mori T."/>
            <person name="Dohra H."/>
            <person name="Suzuki T."/>
            <person name="Kawagishi H."/>
            <person name="Hirai H."/>
        </authorList>
    </citation>
    <scope>NUCLEOTIDE SEQUENCE [LARGE SCALE GENOMIC DNA]</scope>
    <source>
        <strain evidence="10 11">YK-624</strain>
    </source>
</reference>
<proteinExistence type="predicted"/>
<dbReference type="GO" id="GO:0016020">
    <property type="term" value="C:membrane"/>
    <property type="evidence" value="ECO:0007669"/>
    <property type="project" value="UniProtKB-SubCell"/>
</dbReference>
<dbReference type="CDD" id="cd08760">
    <property type="entry name" value="Cyt_b561_FRRS1_like"/>
    <property type="match status" value="1"/>
</dbReference>
<organism evidence="10 11">
    <name type="scientific">Phanerochaete sordida</name>
    <dbReference type="NCBI Taxonomy" id="48140"/>
    <lineage>
        <taxon>Eukaryota</taxon>
        <taxon>Fungi</taxon>
        <taxon>Dikarya</taxon>
        <taxon>Basidiomycota</taxon>
        <taxon>Agaricomycotina</taxon>
        <taxon>Agaricomycetes</taxon>
        <taxon>Polyporales</taxon>
        <taxon>Phanerochaetaceae</taxon>
        <taxon>Phanerochaete</taxon>
    </lineage>
</organism>
<dbReference type="OrthoDB" id="366214at2759"/>
<feature type="transmembrane region" description="Helical" evidence="8">
    <location>
        <begin position="249"/>
        <end position="268"/>
    </location>
</feature>
<gene>
    <name evidence="10" type="ORF">PsYK624_132950</name>
</gene>
<evidence type="ECO:0000256" key="8">
    <source>
        <dbReference type="SAM" id="Phobius"/>
    </source>
</evidence>
<dbReference type="Proteomes" id="UP000703269">
    <property type="component" value="Unassembled WGS sequence"/>
</dbReference>
<comment type="subcellular location">
    <subcellularLocation>
        <location evidence="1">Membrane</location>
    </subcellularLocation>
</comment>